<dbReference type="SUPFAM" id="SSF64076">
    <property type="entry name" value="MTH938-like"/>
    <property type="match status" value="1"/>
</dbReference>
<dbReference type="PANTHER" id="PTHR21192">
    <property type="entry name" value="NUCLEAR PROTEIN E3-3"/>
    <property type="match status" value="1"/>
</dbReference>
<name>A0A2J7R8K0_9NEOP</name>
<comment type="caution">
    <text evidence="1">The sequence shown here is derived from an EMBL/GenBank/DDBJ whole genome shotgun (WGS) entry which is preliminary data.</text>
</comment>
<dbReference type="InterPro" id="IPR036748">
    <property type="entry name" value="MTH938-like_sf"/>
</dbReference>
<dbReference type="InParanoid" id="A0A2J7R8K0"/>
<dbReference type="Pfam" id="PF04430">
    <property type="entry name" value="DUF498"/>
    <property type="match status" value="1"/>
</dbReference>
<dbReference type="Proteomes" id="UP000235965">
    <property type="component" value="Unassembled WGS sequence"/>
</dbReference>
<accession>A0A2J7R8K0</accession>
<evidence type="ECO:0008006" key="3">
    <source>
        <dbReference type="Google" id="ProtNLM"/>
    </source>
</evidence>
<sequence>MTVCEFSDILVLGIGDVRNSPKLNKCVHSFMANHRISIEVLTTQQACATFNFLNSESRYIAGALIPPLTLQPTEDDVIMSKKRYNMLYGSGEGL</sequence>
<dbReference type="STRING" id="105785.A0A2J7R8K0"/>
<dbReference type="EMBL" id="NEVH01006721">
    <property type="protein sequence ID" value="PNF37161.1"/>
    <property type="molecule type" value="Genomic_DNA"/>
</dbReference>
<dbReference type="Gene3D" id="3.40.1230.10">
    <property type="entry name" value="MTH938-like"/>
    <property type="match status" value="1"/>
</dbReference>
<dbReference type="PANTHER" id="PTHR21192:SF2">
    <property type="entry name" value="NADH DEHYDROGENASE [UBIQUINONE] 1 ALPHA SUBCOMPLEX ASSEMBLY FACTOR 3"/>
    <property type="match status" value="1"/>
</dbReference>
<keyword evidence="2" id="KW-1185">Reference proteome</keyword>
<dbReference type="InterPro" id="IPR007523">
    <property type="entry name" value="NDUFAF3/AAMDC"/>
</dbReference>
<evidence type="ECO:0000313" key="2">
    <source>
        <dbReference type="Proteomes" id="UP000235965"/>
    </source>
</evidence>
<dbReference type="GO" id="GO:0005743">
    <property type="term" value="C:mitochondrial inner membrane"/>
    <property type="evidence" value="ECO:0007669"/>
    <property type="project" value="TreeGrafter"/>
</dbReference>
<reference evidence="1 2" key="1">
    <citation type="submission" date="2017-12" db="EMBL/GenBank/DDBJ databases">
        <title>Hemimetabolous genomes reveal molecular basis of termite eusociality.</title>
        <authorList>
            <person name="Harrison M.C."/>
            <person name="Jongepier E."/>
            <person name="Robertson H.M."/>
            <person name="Arning N."/>
            <person name="Bitard-Feildel T."/>
            <person name="Chao H."/>
            <person name="Childers C.P."/>
            <person name="Dinh H."/>
            <person name="Doddapaneni H."/>
            <person name="Dugan S."/>
            <person name="Gowin J."/>
            <person name="Greiner C."/>
            <person name="Han Y."/>
            <person name="Hu H."/>
            <person name="Hughes D.S.T."/>
            <person name="Huylmans A.-K."/>
            <person name="Kemena C."/>
            <person name="Kremer L.P.M."/>
            <person name="Lee S.L."/>
            <person name="Lopez-Ezquerra A."/>
            <person name="Mallet L."/>
            <person name="Monroy-Kuhn J.M."/>
            <person name="Moser A."/>
            <person name="Murali S.C."/>
            <person name="Muzny D.M."/>
            <person name="Otani S."/>
            <person name="Piulachs M.-D."/>
            <person name="Poelchau M."/>
            <person name="Qu J."/>
            <person name="Schaub F."/>
            <person name="Wada-Katsumata A."/>
            <person name="Worley K.C."/>
            <person name="Xie Q."/>
            <person name="Ylla G."/>
            <person name="Poulsen M."/>
            <person name="Gibbs R.A."/>
            <person name="Schal C."/>
            <person name="Richards S."/>
            <person name="Belles X."/>
            <person name="Korb J."/>
            <person name="Bornberg-Bauer E."/>
        </authorList>
    </citation>
    <scope>NUCLEOTIDE SEQUENCE [LARGE SCALE GENOMIC DNA]</scope>
    <source>
        <tissue evidence="1">Whole body</tissue>
    </source>
</reference>
<proteinExistence type="predicted"/>
<protein>
    <recommendedName>
        <fullName evidence="3">NADH dehydrogenase [ubiquinone] 1 alpha subcomplex assembly factor 3</fullName>
    </recommendedName>
</protein>
<dbReference type="OrthoDB" id="20681at2759"/>
<dbReference type="GO" id="GO:0032981">
    <property type="term" value="P:mitochondrial respiratory chain complex I assembly"/>
    <property type="evidence" value="ECO:0007669"/>
    <property type="project" value="TreeGrafter"/>
</dbReference>
<dbReference type="AlphaFoldDB" id="A0A2J7R8K0"/>
<organism evidence="1 2">
    <name type="scientific">Cryptotermes secundus</name>
    <dbReference type="NCBI Taxonomy" id="105785"/>
    <lineage>
        <taxon>Eukaryota</taxon>
        <taxon>Metazoa</taxon>
        <taxon>Ecdysozoa</taxon>
        <taxon>Arthropoda</taxon>
        <taxon>Hexapoda</taxon>
        <taxon>Insecta</taxon>
        <taxon>Pterygota</taxon>
        <taxon>Neoptera</taxon>
        <taxon>Polyneoptera</taxon>
        <taxon>Dictyoptera</taxon>
        <taxon>Blattodea</taxon>
        <taxon>Blattoidea</taxon>
        <taxon>Termitoidae</taxon>
        <taxon>Kalotermitidae</taxon>
        <taxon>Cryptotermitinae</taxon>
        <taxon>Cryptotermes</taxon>
    </lineage>
</organism>
<evidence type="ECO:0000313" key="1">
    <source>
        <dbReference type="EMBL" id="PNF37161.1"/>
    </source>
</evidence>
<gene>
    <name evidence="1" type="ORF">B7P43_G00436</name>
</gene>